<keyword evidence="5" id="KW-1185">Reference proteome</keyword>
<evidence type="ECO:0000259" key="3">
    <source>
        <dbReference type="Pfam" id="PF20712"/>
    </source>
</evidence>
<evidence type="ECO:0000313" key="4">
    <source>
        <dbReference type="EMBL" id="NJC69122.1"/>
    </source>
</evidence>
<evidence type="ECO:0000256" key="2">
    <source>
        <dbReference type="SAM" id="Phobius"/>
    </source>
</evidence>
<sequence>MGLGFASIFAVGLIAADPIATTLHVYLRPLVSVCLAGMVFGVVLILVGEFRRIKARVEFYGEVENRTRERVEGNLRSPSGEKRQNGDVHSVDLLTTTLDQMNNYDAIARGQAASSYLASLGAMLAGLALLATGILIAYFATNASTKYAAAFLTAVGSITGGYISKTFLSVQERATKQLSYYFQQPLIQSYVLMAERLTQNLDKEEQNHAIKSIIGGMVNLLRVSPLEASSKDSMPKSKAASDAKVKNGRRKQ</sequence>
<evidence type="ECO:0000313" key="5">
    <source>
        <dbReference type="Proteomes" id="UP000722989"/>
    </source>
</evidence>
<gene>
    <name evidence="4" type="ORF">HC031_05220</name>
</gene>
<dbReference type="RefSeq" id="WP_167923973.1">
    <property type="nucleotide sequence ID" value="NZ_JAATVY010000002.1"/>
</dbReference>
<name>A0ABX0XSZ1_9ACTN</name>
<keyword evidence="2" id="KW-1133">Transmembrane helix</keyword>
<reference evidence="4 5" key="1">
    <citation type="submission" date="2020-03" db="EMBL/GenBank/DDBJ databases">
        <title>WGS of the type strain of Planosporangium spp.</title>
        <authorList>
            <person name="Thawai C."/>
        </authorList>
    </citation>
    <scope>NUCLEOTIDE SEQUENCE [LARGE SCALE GENOMIC DNA]</scope>
    <source>
        <strain evidence="4 5">TBRC 5610</strain>
    </source>
</reference>
<feature type="transmembrane region" description="Helical" evidence="2">
    <location>
        <begin position="147"/>
        <end position="168"/>
    </location>
</feature>
<keyword evidence="2" id="KW-0812">Transmembrane</keyword>
<feature type="domain" description="Cyanobacterial TRADD-N associated 2 transmembrane" evidence="3">
    <location>
        <begin position="108"/>
        <end position="178"/>
    </location>
</feature>
<dbReference type="Pfam" id="PF20712">
    <property type="entry name" value="CyanoTRADDas_TM"/>
    <property type="match status" value="1"/>
</dbReference>
<protein>
    <recommendedName>
        <fullName evidence="3">Cyanobacterial TRADD-N associated 2 transmembrane domain-containing protein</fullName>
    </recommendedName>
</protein>
<feature type="transmembrane region" description="Helical" evidence="2">
    <location>
        <begin position="116"/>
        <end position="141"/>
    </location>
</feature>
<evidence type="ECO:0000256" key="1">
    <source>
        <dbReference type="SAM" id="MobiDB-lite"/>
    </source>
</evidence>
<dbReference type="Proteomes" id="UP000722989">
    <property type="component" value="Unassembled WGS sequence"/>
</dbReference>
<dbReference type="EMBL" id="JAATVY010000002">
    <property type="protein sequence ID" value="NJC69122.1"/>
    <property type="molecule type" value="Genomic_DNA"/>
</dbReference>
<feature type="transmembrane region" description="Helical" evidence="2">
    <location>
        <begin position="26"/>
        <end position="47"/>
    </location>
</feature>
<feature type="compositionally biased region" description="Basic and acidic residues" evidence="1">
    <location>
        <begin position="229"/>
        <end position="245"/>
    </location>
</feature>
<dbReference type="InterPro" id="IPR048567">
    <property type="entry name" value="CyanoTRADDas_TM"/>
</dbReference>
<comment type="caution">
    <text evidence="4">The sequence shown here is derived from an EMBL/GenBank/DDBJ whole genome shotgun (WGS) entry which is preliminary data.</text>
</comment>
<keyword evidence="2" id="KW-0472">Membrane</keyword>
<feature type="region of interest" description="Disordered" evidence="1">
    <location>
        <begin position="227"/>
        <end position="252"/>
    </location>
</feature>
<proteinExistence type="predicted"/>
<organism evidence="4 5">
    <name type="scientific">Planosporangium thailandense</name>
    <dbReference type="NCBI Taxonomy" id="765197"/>
    <lineage>
        <taxon>Bacteria</taxon>
        <taxon>Bacillati</taxon>
        <taxon>Actinomycetota</taxon>
        <taxon>Actinomycetes</taxon>
        <taxon>Micromonosporales</taxon>
        <taxon>Micromonosporaceae</taxon>
        <taxon>Planosporangium</taxon>
    </lineage>
</organism>
<accession>A0ABX0XSZ1</accession>